<dbReference type="GeneID" id="26908341"/>
<dbReference type="VEuPathDB" id="TriTrypDB:LpyrH10_22_0180"/>
<evidence type="ECO:0000256" key="2">
    <source>
        <dbReference type="ARBA" id="ARBA00001947"/>
    </source>
</evidence>
<evidence type="ECO:0000313" key="15">
    <source>
        <dbReference type="Proteomes" id="UP000037923"/>
    </source>
</evidence>
<dbReference type="GO" id="GO:0035529">
    <property type="term" value="F:NADH pyrophosphatase activity"/>
    <property type="evidence" value="ECO:0007669"/>
    <property type="project" value="TreeGrafter"/>
</dbReference>
<dbReference type="VEuPathDB" id="TriTrypDB:LpyrH10_22_0160"/>
<dbReference type="EMBL" id="LGTL01000022">
    <property type="protein sequence ID" value="KPA75868.1"/>
    <property type="molecule type" value="Genomic_DNA"/>
</dbReference>
<dbReference type="EMBL" id="LGTL01000022">
    <property type="protein sequence ID" value="KPA75872.1"/>
    <property type="molecule type" value="Genomic_DNA"/>
</dbReference>
<evidence type="ECO:0000256" key="9">
    <source>
        <dbReference type="ARBA" id="ARBA00023679"/>
    </source>
</evidence>
<dbReference type="RefSeq" id="XP_015654307.1">
    <property type="nucleotide sequence ID" value="XM_015806912.1"/>
</dbReference>
<evidence type="ECO:0000256" key="3">
    <source>
        <dbReference type="ARBA" id="ARBA00009595"/>
    </source>
</evidence>
<dbReference type="EMBL" id="LGTL01000022">
    <property type="protein sequence ID" value="KPA75869.1"/>
    <property type="molecule type" value="Genomic_DNA"/>
</dbReference>
<accession>A0A0N0DSB7</accession>
<keyword evidence="5" id="KW-0479">Metal-binding</keyword>
<evidence type="ECO:0000259" key="10">
    <source>
        <dbReference type="PROSITE" id="PS51462"/>
    </source>
</evidence>
<dbReference type="Gene3D" id="3.90.79.20">
    <property type="match status" value="1"/>
</dbReference>
<evidence type="ECO:0000313" key="12">
    <source>
        <dbReference type="EMBL" id="KPA75868.1"/>
    </source>
</evidence>
<dbReference type="RefSeq" id="XP_015654304.1">
    <property type="nucleotide sequence ID" value="XM_015806909.1"/>
</dbReference>
<dbReference type="PANTHER" id="PTHR42904">
    <property type="entry name" value="NUDIX HYDROLASE, NUDC SUBFAMILY"/>
    <property type="match status" value="1"/>
</dbReference>
<dbReference type="InterPro" id="IPR049734">
    <property type="entry name" value="NudC-like_C"/>
</dbReference>
<keyword evidence="6" id="KW-0378">Hydrolase</keyword>
<dbReference type="GO" id="GO:0006742">
    <property type="term" value="P:NADP+ catabolic process"/>
    <property type="evidence" value="ECO:0007669"/>
    <property type="project" value="TreeGrafter"/>
</dbReference>
<comment type="similarity">
    <text evidence="3">Belongs to the Nudix hydrolase family. NudC subfamily.</text>
</comment>
<reference evidence="12 15" key="1">
    <citation type="submission" date="2015-07" db="EMBL/GenBank/DDBJ databases">
        <title>High-quality genome of monoxenous trypanosomatid Leptomonas pyrrhocoris.</title>
        <authorList>
            <person name="Flegontov P."/>
            <person name="Butenko A."/>
            <person name="Firsov S."/>
            <person name="Vlcek C."/>
            <person name="Logacheva M.D."/>
            <person name="Field M."/>
            <person name="Filatov D."/>
            <person name="Flegontova O."/>
            <person name="Gerasimov E."/>
            <person name="Jackson A.P."/>
            <person name="Kelly S."/>
            <person name="Opperdoes F."/>
            <person name="O'Reilly A."/>
            <person name="Votypka J."/>
            <person name="Yurchenko V."/>
            <person name="Lukes J."/>
        </authorList>
    </citation>
    <scope>NUCLEOTIDE SEQUENCE [LARGE SCALE GENOMIC DNA]</scope>
    <source>
        <strain evidence="12">H10</strain>
    </source>
</reference>
<dbReference type="InterPro" id="IPR020084">
    <property type="entry name" value="NUDIX_hydrolase_CS"/>
</dbReference>
<protein>
    <recommendedName>
        <fullName evidence="4">NAD(+) diphosphatase</fullName>
        <ecNumber evidence="4">3.6.1.22</ecNumber>
    </recommendedName>
</protein>
<dbReference type="SUPFAM" id="SSF55811">
    <property type="entry name" value="Nudix"/>
    <property type="match status" value="1"/>
</dbReference>
<dbReference type="RefSeq" id="XP_015654305.1">
    <property type="nucleotide sequence ID" value="XM_015806910.1"/>
</dbReference>
<comment type="cofactor">
    <cofactor evidence="2">
        <name>Zn(2+)</name>
        <dbReference type="ChEBI" id="CHEBI:29105"/>
    </cofactor>
</comment>
<comment type="catalytic activity">
    <reaction evidence="9">
        <text>a 5'-end NAD(+)-phospho-ribonucleoside in mRNA + H2O = a 5'-end phospho-adenosine-phospho-ribonucleoside in mRNA + beta-nicotinamide D-ribonucleotide + 2 H(+)</text>
        <dbReference type="Rhea" id="RHEA:60876"/>
        <dbReference type="Rhea" id="RHEA-COMP:15698"/>
        <dbReference type="Rhea" id="RHEA-COMP:15719"/>
        <dbReference type="ChEBI" id="CHEBI:14649"/>
        <dbReference type="ChEBI" id="CHEBI:15377"/>
        <dbReference type="ChEBI" id="CHEBI:15378"/>
        <dbReference type="ChEBI" id="CHEBI:144029"/>
        <dbReference type="ChEBI" id="CHEBI:144051"/>
    </reaction>
    <physiologicalReaction direction="left-to-right" evidence="9">
        <dbReference type="Rhea" id="RHEA:60877"/>
    </physiologicalReaction>
</comment>
<dbReference type="EMBL" id="LGTL01000022">
    <property type="protein sequence ID" value="KPA75870.1"/>
    <property type="molecule type" value="Genomic_DNA"/>
</dbReference>
<dbReference type="InterPro" id="IPR000086">
    <property type="entry name" value="NUDIX_hydrolase_dom"/>
</dbReference>
<gene>
    <name evidence="11" type="ORF">ABB37_08056</name>
    <name evidence="12" type="ORF">ABB37_08057</name>
    <name evidence="13" type="ORF">ABB37_08058</name>
    <name evidence="14" type="ORF">ABB37_08059</name>
</gene>
<proteinExistence type="inferred from homology"/>
<evidence type="ECO:0000256" key="5">
    <source>
        <dbReference type="ARBA" id="ARBA00022723"/>
    </source>
</evidence>
<organism evidence="12 15">
    <name type="scientific">Leptomonas pyrrhocoris</name>
    <name type="common">Firebug parasite</name>
    <dbReference type="NCBI Taxonomy" id="157538"/>
    <lineage>
        <taxon>Eukaryota</taxon>
        <taxon>Discoba</taxon>
        <taxon>Euglenozoa</taxon>
        <taxon>Kinetoplastea</taxon>
        <taxon>Metakinetoplastina</taxon>
        <taxon>Trypanosomatida</taxon>
        <taxon>Trypanosomatidae</taxon>
        <taxon>Leishmaniinae</taxon>
        <taxon>Leptomonas</taxon>
    </lineage>
</organism>
<dbReference type="PROSITE" id="PS51462">
    <property type="entry name" value="NUDIX"/>
    <property type="match status" value="1"/>
</dbReference>
<dbReference type="AlphaFoldDB" id="A0A0N0DSB7"/>
<dbReference type="Gene3D" id="3.90.79.10">
    <property type="entry name" value="Nucleoside Triphosphate Pyrophosphohydrolase"/>
    <property type="match status" value="1"/>
</dbReference>
<dbReference type="GO" id="GO:0019677">
    <property type="term" value="P:NAD+ catabolic process"/>
    <property type="evidence" value="ECO:0007669"/>
    <property type="project" value="TreeGrafter"/>
</dbReference>
<feature type="domain" description="Nudix hydrolase" evidence="10">
    <location>
        <begin position="177"/>
        <end position="308"/>
    </location>
</feature>
<dbReference type="CDD" id="cd03429">
    <property type="entry name" value="NUDIX_NADH_pyrophosphatase_Nudt13"/>
    <property type="match status" value="1"/>
</dbReference>
<evidence type="ECO:0000313" key="13">
    <source>
        <dbReference type="EMBL" id="KPA75869.1"/>
    </source>
</evidence>
<dbReference type="OMA" id="HCELMLA"/>
<dbReference type="EC" id="3.6.1.22" evidence="4"/>
<evidence type="ECO:0000313" key="11">
    <source>
        <dbReference type="EMBL" id="KPA75865.1"/>
    </source>
</evidence>
<dbReference type="RefSeq" id="XP_015654308.1">
    <property type="nucleotide sequence ID" value="XM_015806913.1"/>
</dbReference>
<comment type="cofactor">
    <cofactor evidence="1">
        <name>Mg(2+)</name>
        <dbReference type="ChEBI" id="CHEBI:18420"/>
    </cofactor>
</comment>
<dbReference type="GeneID" id="26908342"/>
<dbReference type="PANTHER" id="PTHR42904:SF6">
    <property type="entry name" value="NAD-CAPPED RNA HYDROLASE NUDT12"/>
    <property type="match status" value="1"/>
</dbReference>
<dbReference type="GO" id="GO:0005777">
    <property type="term" value="C:peroxisome"/>
    <property type="evidence" value="ECO:0007669"/>
    <property type="project" value="TreeGrafter"/>
</dbReference>
<dbReference type="PROSITE" id="PS00893">
    <property type="entry name" value="NUDIX_BOX"/>
    <property type="match status" value="1"/>
</dbReference>
<dbReference type="EMBL" id="LGTL01000022">
    <property type="protein sequence ID" value="KPA75873.1"/>
    <property type="molecule type" value="Genomic_DNA"/>
</dbReference>
<evidence type="ECO:0000256" key="4">
    <source>
        <dbReference type="ARBA" id="ARBA00012381"/>
    </source>
</evidence>
<evidence type="ECO:0000256" key="8">
    <source>
        <dbReference type="ARBA" id="ARBA00023027"/>
    </source>
</evidence>
<keyword evidence="8" id="KW-0520">NAD</keyword>
<dbReference type="InterPro" id="IPR050241">
    <property type="entry name" value="NAD-cap_RNA_hydrolase_NudC"/>
</dbReference>
<dbReference type="EMBL" id="LGTL01000022">
    <property type="protein sequence ID" value="KPA75867.1"/>
    <property type="molecule type" value="Genomic_DNA"/>
</dbReference>
<dbReference type="NCBIfam" id="NF001299">
    <property type="entry name" value="PRK00241.1"/>
    <property type="match status" value="1"/>
</dbReference>
<dbReference type="GeneID" id="26908343"/>
<dbReference type="EMBL" id="LGTL01000022">
    <property type="protein sequence ID" value="KPA75865.1"/>
    <property type="molecule type" value="Genomic_DNA"/>
</dbReference>
<keyword evidence="15" id="KW-1185">Reference proteome</keyword>
<evidence type="ECO:0000313" key="14">
    <source>
        <dbReference type="EMBL" id="KPA75872.1"/>
    </source>
</evidence>
<evidence type="ECO:0000256" key="1">
    <source>
        <dbReference type="ARBA" id="ARBA00001946"/>
    </source>
</evidence>
<dbReference type="GeneID" id="26908344"/>
<dbReference type="GO" id="GO:0046872">
    <property type="term" value="F:metal ion binding"/>
    <property type="evidence" value="ECO:0007669"/>
    <property type="project" value="UniProtKB-KW"/>
</dbReference>
<dbReference type="RefSeq" id="XP_015654309.1">
    <property type="nucleotide sequence ID" value="XM_015806914.1"/>
</dbReference>
<dbReference type="RefSeq" id="XP_015654312.1">
    <property type="nucleotide sequence ID" value="XM_015806917.1"/>
</dbReference>
<dbReference type="RefSeq" id="XP_015654311.1">
    <property type="nucleotide sequence ID" value="XM_015806916.1"/>
</dbReference>
<dbReference type="EMBL" id="LGTL01000022">
    <property type="protein sequence ID" value="KPA75866.1"/>
    <property type="molecule type" value="Genomic_DNA"/>
</dbReference>
<keyword evidence="7" id="KW-0460">Magnesium</keyword>
<dbReference type="Pfam" id="PF00293">
    <property type="entry name" value="NUDIX"/>
    <property type="match status" value="1"/>
</dbReference>
<dbReference type="InterPro" id="IPR015797">
    <property type="entry name" value="NUDIX_hydrolase-like_dom_sf"/>
</dbReference>
<name>A0A0N0DSB7_LEPPY</name>
<evidence type="ECO:0000256" key="7">
    <source>
        <dbReference type="ARBA" id="ARBA00022842"/>
    </source>
</evidence>
<dbReference type="EMBL" id="LGTL01000022">
    <property type="protein sequence ID" value="KPA75871.1"/>
    <property type="molecule type" value="Genomic_DNA"/>
</dbReference>
<comment type="caution">
    <text evidence="12">The sequence shown here is derived from an EMBL/GenBank/DDBJ whole genome shotgun (WGS) entry which is preliminary data.</text>
</comment>
<dbReference type="VEuPathDB" id="TriTrypDB:LpyrH10_22_0170"/>
<sequence length="331" mass="36218">MRSVLAKSSLLSFPLADVAVNRYEKERREDGFIQRRVCAGANPCVVVCKEDGSKVLLNGGPTSWLHAVTEPSSESFLKIALTDAVYVGEDTTQPRNVFVVGSQEVESDYAEHRDWVAPMSVFPALSAAEQSLLSLALSLKQWAALTPFCARCGSSMHSTDYGLTRACTGCKNRIYPPVVPAMIVAVLDGKGSVIMSQRLRPHKDARGKPMRTVLSGFVAQGESMEETVVREVLEETGARVTSLRYVGSQPWPTPYELMTCYYAVAEDSPNITADADELTSVHWVPKAEVRQALAGQHPDYAVVPDFTAAHVLLSKWANGEVDDRGQPTRKE</sequence>
<evidence type="ECO:0000256" key="6">
    <source>
        <dbReference type="ARBA" id="ARBA00022801"/>
    </source>
</evidence>
<dbReference type="GO" id="GO:0005829">
    <property type="term" value="C:cytosol"/>
    <property type="evidence" value="ECO:0007669"/>
    <property type="project" value="TreeGrafter"/>
</dbReference>
<dbReference type="RefSeq" id="XP_015654310.1">
    <property type="nucleotide sequence ID" value="XM_015806915.1"/>
</dbReference>
<dbReference type="Proteomes" id="UP000037923">
    <property type="component" value="Unassembled WGS sequence"/>
</dbReference>
<dbReference type="RefSeq" id="XP_015654306.1">
    <property type="nucleotide sequence ID" value="XM_015806911.1"/>
</dbReference>
<dbReference type="VEuPathDB" id="TriTrypDB:LpyrH10_22_0190"/>
<dbReference type="OrthoDB" id="258775at2759"/>